<name>A0ABP8TWV6_9ACTN</name>
<sequence>MSGRRRPMRDPAAQCPAPAGVLLVGMTLPRQDDWGDDSGVNISNENNDIVGSAGGTIFG</sequence>
<dbReference type="EMBL" id="BAABHJ010000030">
    <property type="protein sequence ID" value="GAA4615590.1"/>
    <property type="molecule type" value="Genomic_DNA"/>
</dbReference>
<keyword evidence="3" id="KW-1185">Reference proteome</keyword>
<evidence type="ECO:0000256" key="1">
    <source>
        <dbReference type="SAM" id="MobiDB-lite"/>
    </source>
</evidence>
<comment type="caution">
    <text evidence="2">The sequence shown here is derived from an EMBL/GenBank/DDBJ whole genome shotgun (WGS) entry which is preliminary data.</text>
</comment>
<reference evidence="3" key="1">
    <citation type="journal article" date="2019" name="Int. J. Syst. Evol. Microbiol.">
        <title>The Global Catalogue of Microorganisms (GCM) 10K type strain sequencing project: providing services to taxonomists for standard genome sequencing and annotation.</title>
        <authorList>
            <consortium name="The Broad Institute Genomics Platform"/>
            <consortium name="The Broad Institute Genome Sequencing Center for Infectious Disease"/>
            <person name="Wu L."/>
            <person name="Ma J."/>
        </authorList>
    </citation>
    <scope>NUCLEOTIDE SEQUENCE [LARGE SCALE GENOMIC DNA]</scope>
    <source>
        <strain evidence="3">JCM 17938</strain>
    </source>
</reference>
<evidence type="ECO:0000313" key="3">
    <source>
        <dbReference type="Proteomes" id="UP001500212"/>
    </source>
</evidence>
<evidence type="ECO:0000313" key="2">
    <source>
        <dbReference type="EMBL" id="GAA4615590.1"/>
    </source>
</evidence>
<feature type="compositionally biased region" description="Polar residues" evidence="1">
    <location>
        <begin position="40"/>
        <end position="49"/>
    </location>
</feature>
<organism evidence="2 3">
    <name type="scientific">Actinoallomurus liliacearum</name>
    <dbReference type="NCBI Taxonomy" id="1080073"/>
    <lineage>
        <taxon>Bacteria</taxon>
        <taxon>Bacillati</taxon>
        <taxon>Actinomycetota</taxon>
        <taxon>Actinomycetes</taxon>
        <taxon>Streptosporangiales</taxon>
        <taxon>Thermomonosporaceae</taxon>
        <taxon>Actinoallomurus</taxon>
    </lineage>
</organism>
<dbReference type="Proteomes" id="UP001500212">
    <property type="component" value="Unassembled WGS sequence"/>
</dbReference>
<protein>
    <submittedName>
        <fullName evidence="2">Uncharacterized protein</fullName>
    </submittedName>
</protein>
<feature type="region of interest" description="Disordered" evidence="1">
    <location>
        <begin position="28"/>
        <end position="59"/>
    </location>
</feature>
<proteinExistence type="predicted"/>
<accession>A0ABP8TWV6</accession>
<gene>
    <name evidence="2" type="ORF">GCM10023195_68790</name>
</gene>